<dbReference type="PANTHER" id="PTHR47242:SF1">
    <property type="entry name" value="TRAF-LIKE FAMILY PROTEIN"/>
    <property type="match status" value="1"/>
</dbReference>
<proteinExistence type="predicted"/>
<organism evidence="2 3">
    <name type="scientific">Hibiscus syriacus</name>
    <name type="common">Rose of Sharon</name>
    <dbReference type="NCBI Taxonomy" id="106335"/>
    <lineage>
        <taxon>Eukaryota</taxon>
        <taxon>Viridiplantae</taxon>
        <taxon>Streptophyta</taxon>
        <taxon>Embryophyta</taxon>
        <taxon>Tracheophyta</taxon>
        <taxon>Spermatophyta</taxon>
        <taxon>Magnoliopsida</taxon>
        <taxon>eudicotyledons</taxon>
        <taxon>Gunneridae</taxon>
        <taxon>Pentapetalae</taxon>
        <taxon>rosids</taxon>
        <taxon>malvids</taxon>
        <taxon>Malvales</taxon>
        <taxon>Malvaceae</taxon>
        <taxon>Malvoideae</taxon>
        <taxon>Hibiscus</taxon>
    </lineage>
</organism>
<accession>A0A6A2YST1</accession>
<keyword evidence="3" id="KW-1185">Reference proteome</keyword>
<dbReference type="PANTHER" id="PTHR47242">
    <property type="entry name" value="TRAF-LIKE FAMILY PROTEIN"/>
    <property type="match status" value="1"/>
</dbReference>
<comment type="caution">
    <text evidence="2">The sequence shown here is derived from an EMBL/GenBank/DDBJ whole genome shotgun (WGS) entry which is preliminary data.</text>
</comment>
<evidence type="ECO:0000313" key="2">
    <source>
        <dbReference type="EMBL" id="KAE8682370.1"/>
    </source>
</evidence>
<dbReference type="EMBL" id="VEPZ02001283">
    <property type="protein sequence ID" value="KAE8682370.1"/>
    <property type="molecule type" value="Genomic_DNA"/>
</dbReference>
<gene>
    <name evidence="2" type="ORF">F3Y22_tig00111248pilonHSYRG00005</name>
</gene>
<reference evidence="2" key="1">
    <citation type="submission" date="2019-09" db="EMBL/GenBank/DDBJ databases">
        <title>Draft genome information of white flower Hibiscus syriacus.</title>
        <authorList>
            <person name="Kim Y.-M."/>
        </authorList>
    </citation>
    <scope>NUCLEOTIDE SEQUENCE [LARGE SCALE GENOMIC DNA]</scope>
    <source>
        <strain evidence="2">YM2019G1</strain>
    </source>
</reference>
<dbReference type="AlphaFoldDB" id="A0A6A2YST1"/>
<dbReference type="Proteomes" id="UP000436088">
    <property type="component" value="Unassembled WGS sequence"/>
</dbReference>
<sequence length="101" mass="10806">MSQHAPLYGAGLEALSMKELETLSRIHEEGLRQIHDLQQHKGSPASPLLSPQTIPHSHGLYPTTPQSPIDVGLPPSLFPNGVGIHSNGHVNGAVGPWFNHA</sequence>
<feature type="region of interest" description="Disordered" evidence="1">
    <location>
        <begin position="39"/>
        <end position="68"/>
    </location>
</feature>
<protein>
    <submittedName>
        <fullName evidence="2">Uncharacterized protein</fullName>
    </submittedName>
</protein>
<evidence type="ECO:0000256" key="1">
    <source>
        <dbReference type="SAM" id="MobiDB-lite"/>
    </source>
</evidence>
<evidence type="ECO:0000313" key="3">
    <source>
        <dbReference type="Proteomes" id="UP000436088"/>
    </source>
</evidence>
<name>A0A6A2YST1_HIBSY</name>